<name>A0A839RIC1_9ACTN</name>
<accession>A0A839RIC1</accession>
<sequence>MPHFRTSAEMGSPTSPGACDVRGDGVLERLTAQEPAGFRSNYLCRVVRGLFAGSCEVCDFVC</sequence>
<dbReference type="Proteomes" id="UP000567922">
    <property type="component" value="Unassembled WGS sequence"/>
</dbReference>
<reference evidence="2 3" key="1">
    <citation type="submission" date="2020-08" db="EMBL/GenBank/DDBJ databases">
        <title>Sequencing the genomes of 1000 actinobacteria strains.</title>
        <authorList>
            <person name="Klenk H.-P."/>
        </authorList>
    </citation>
    <scope>NUCLEOTIDE SEQUENCE [LARGE SCALE GENOMIC DNA]</scope>
    <source>
        <strain evidence="2 3">DSM 45258</strain>
    </source>
</reference>
<evidence type="ECO:0000256" key="1">
    <source>
        <dbReference type="SAM" id="MobiDB-lite"/>
    </source>
</evidence>
<proteinExistence type="predicted"/>
<protein>
    <submittedName>
        <fullName evidence="2">Uncharacterized protein</fullName>
    </submittedName>
</protein>
<feature type="region of interest" description="Disordered" evidence="1">
    <location>
        <begin position="1"/>
        <end position="20"/>
    </location>
</feature>
<gene>
    <name evidence="2" type="ORF">FHU29_000986</name>
</gene>
<dbReference type="EMBL" id="JACHWS010000001">
    <property type="protein sequence ID" value="MBB3036552.1"/>
    <property type="molecule type" value="Genomic_DNA"/>
</dbReference>
<dbReference type="AlphaFoldDB" id="A0A839RIC1"/>
<organism evidence="2 3">
    <name type="scientific">Hoyosella altamirensis</name>
    <dbReference type="NCBI Taxonomy" id="616997"/>
    <lineage>
        <taxon>Bacteria</taxon>
        <taxon>Bacillati</taxon>
        <taxon>Actinomycetota</taxon>
        <taxon>Actinomycetes</taxon>
        <taxon>Mycobacteriales</taxon>
        <taxon>Hoyosellaceae</taxon>
        <taxon>Hoyosella</taxon>
    </lineage>
</organism>
<evidence type="ECO:0000313" key="2">
    <source>
        <dbReference type="EMBL" id="MBB3036552.1"/>
    </source>
</evidence>
<keyword evidence="3" id="KW-1185">Reference proteome</keyword>
<comment type="caution">
    <text evidence="2">The sequence shown here is derived from an EMBL/GenBank/DDBJ whole genome shotgun (WGS) entry which is preliminary data.</text>
</comment>
<evidence type="ECO:0000313" key="3">
    <source>
        <dbReference type="Proteomes" id="UP000567922"/>
    </source>
</evidence>